<dbReference type="EMBL" id="JAJITC010000028">
    <property type="protein sequence ID" value="MCC8405832.1"/>
    <property type="molecule type" value="Genomic_DNA"/>
</dbReference>
<accession>A0ABS8KM50</accession>
<evidence type="ECO:0000256" key="2">
    <source>
        <dbReference type="ARBA" id="ARBA00022723"/>
    </source>
</evidence>
<protein>
    <submittedName>
        <fullName evidence="6">GFA family protein</fullName>
    </submittedName>
</protein>
<reference evidence="6 7" key="1">
    <citation type="submission" date="2021-11" db="EMBL/GenBank/DDBJ databases">
        <authorList>
            <person name="Oh E.-T."/>
            <person name="Kim S.-B."/>
        </authorList>
    </citation>
    <scope>NUCLEOTIDE SEQUENCE [LARGE SCALE GENOMIC DNA]</scope>
    <source>
        <strain evidence="6 7">MMS20-SJTN17</strain>
    </source>
</reference>
<organism evidence="6 7">
    <name type="scientific">Paraburkholderia translucens</name>
    <dbReference type="NCBI Taxonomy" id="2886945"/>
    <lineage>
        <taxon>Bacteria</taxon>
        <taxon>Pseudomonadati</taxon>
        <taxon>Pseudomonadota</taxon>
        <taxon>Betaproteobacteria</taxon>
        <taxon>Burkholderiales</taxon>
        <taxon>Burkholderiaceae</taxon>
        <taxon>Paraburkholderia</taxon>
    </lineage>
</organism>
<keyword evidence="2" id="KW-0479">Metal-binding</keyword>
<dbReference type="PROSITE" id="PS51891">
    <property type="entry name" value="CENP_V_GFA"/>
    <property type="match status" value="1"/>
</dbReference>
<keyword evidence="4" id="KW-0456">Lyase</keyword>
<evidence type="ECO:0000313" key="7">
    <source>
        <dbReference type="Proteomes" id="UP001430614"/>
    </source>
</evidence>
<dbReference type="Pfam" id="PF04828">
    <property type="entry name" value="GFA"/>
    <property type="match status" value="1"/>
</dbReference>
<keyword evidence="3" id="KW-0862">Zinc</keyword>
<dbReference type="PANTHER" id="PTHR33337:SF40">
    <property type="entry name" value="CENP-V_GFA DOMAIN-CONTAINING PROTEIN-RELATED"/>
    <property type="match status" value="1"/>
</dbReference>
<name>A0ABS8KM50_9BURK</name>
<dbReference type="PANTHER" id="PTHR33337">
    <property type="entry name" value="GFA DOMAIN-CONTAINING PROTEIN"/>
    <property type="match status" value="1"/>
</dbReference>
<comment type="caution">
    <text evidence="6">The sequence shown here is derived from an EMBL/GenBank/DDBJ whole genome shotgun (WGS) entry which is preliminary data.</text>
</comment>
<comment type="similarity">
    <text evidence="1">Belongs to the Gfa family.</text>
</comment>
<dbReference type="InterPro" id="IPR011057">
    <property type="entry name" value="Mss4-like_sf"/>
</dbReference>
<dbReference type="InterPro" id="IPR006913">
    <property type="entry name" value="CENP-V/GFA"/>
</dbReference>
<evidence type="ECO:0000313" key="6">
    <source>
        <dbReference type="EMBL" id="MCC8405832.1"/>
    </source>
</evidence>
<dbReference type="SUPFAM" id="SSF51316">
    <property type="entry name" value="Mss4-like"/>
    <property type="match status" value="1"/>
</dbReference>
<keyword evidence="7" id="KW-1185">Reference proteome</keyword>
<proteinExistence type="inferred from homology"/>
<evidence type="ECO:0000259" key="5">
    <source>
        <dbReference type="PROSITE" id="PS51891"/>
    </source>
</evidence>
<feature type="domain" description="CENP-V/GFA" evidence="5">
    <location>
        <begin position="2"/>
        <end position="109"/>
    </location>
</feature>
<evidence type="ECO:0000256" key="1">
    <source>
        <dbReference type="ARBA" id="ARBA00005495"/>
    </source>
</evidence>
<evidence type="ECO:0000256" key="4">
    <source>
        <dbReference type="ARBA" id="ARBA00023239"/>
    </source>
</evidence>
<sequence>MLTGGCYCRAIRYEIHSTPFGTTLCHCATCRKVSAAPAVAWFSVSKDGLRWIQGTPKTFESSPGVLRAFCGQCGTPLAYANAESPDVVDVSTCSLDEPGEVPPATHTWIKYRLTWDRTADGLPEYAEAG</sequence>
<dbReference type="Proteomes" id="UP001430614">
    <property type="component" value="Unassembled WGS sequence"/>
</dbReference>
<dbReference type="Gene3D" id="3.90.1590.10">
    <property type="entry name" value="glutathione-dependent formaldehyde- activating enzyme (gfa)"/>
    <property type="match status" value="1"/>
</dbReference>
<evidence type="ECO:0000256" key="3">
    <source>
        <dbReference type="ARBA" id="ARBA00022833"/>
    </source>
</evidence>
<gene>
    <name evidence="6" type="ORF">LJ655_28930</name>
</gene>